<name>A0ABP7NQ93_9ACTN</name>
<feature type="domain" description="HNH nuclease" evidence="2">
    <location>
        <begin position="376"/>
        <end position="428"/>
    </location>
</feature>
<dbReference type="SMART" id="SM00507">
    <property type="entry name" value="HNHc"/>
    <property type="match status" value="1"/>
</dbReference>
<evidence type="ECO:0000313" key="3">
    <source>
        <dbReference type="EMBL" id="GAA3951899.1"/>
    </source>
</evidence>
<feature type="compositionally biased region" description="Basic and acidic residues" evidence="1">
    <location>
        <begin position="255"/>
        <end position="264"/>
    </location>
</feature>
<evidence type="ECO:0000256" key="1">
    <source>
        <dbReference type="SAM" id="MobiDB-lite"/>
    </source>
</evidence>
<dbReference type="Gene3D" id="1.10.30.50">
    <property type="match status" value="1"/>
</dbReference>
<dbReference type="CDD" id="cd00085">
    <property type="entry name" value="HNHc"/>
    <property type="match status" value="1"/>
</dbReference>
<evidence type="ECO:0000313" key="4">
    <source>
        <dbReference type="Proteomes" id="UP001418444"/>
    </source>
</evidence>
<keyword evidence="3" id="KW-0540">Nuclease</keyword>
<accession>A0ABP7NQ93</accession>
<dbReference type="InterPro" id="IPR003870">
    <property type="entry name" value="DUF222"/>
</dbReference>
<organism evidence="3 4">
    <name type="scientific">Gordonia caeni</name>
    <dbReference type="NCBI Taxonomy" id="1007097"/>
    <lineage>
        <taxon>Bacteria</taxon>
        <taxon>Bacillati</taxon>
        <taxon>Actinomycetota</taxon>
        <taxon>Actinomycetes</taxon>
        <taxon>Mycobacteriales</taxon>
        <taxon>Gordoniaceae</taxon>
        <taxon>Gordonia</taxon>
    </lineage>
</organism>
<dbReference type="RefSeq" id="WP_344780696.1">
    <property type="nucleotide sequence ID" value="NZ_BAAAZW010000002.1"/>
</dbReference>
<keyword evidence="4" id="KW-1185">Reference proteome</keyword>
<evidence type="ECO:0000259" key="2">
    <source>
        <dbReference type="SMART" id="SM00507"/>
    </source>
</evidence>
<sequence>MHVQELVGFADSLSDNLTAPPPGAAGTSGGGASARWSSAVESTTDVTRLIGAARPVDDDRHVLALIAAFIRLRNVADHGIAAAVAMAEQTGIPTRKHVRNGGTLLKEMGMAPSAAYRSARIGRAADEVPEVTRGMCDGAVSAEFGDAVCRGLALVGKRVDLTDGQAAQIIRSLMVQSTPKEVGHRARAWAISLAPEGSADREVPVAEDVELNEMTLNQNDEGRISVTLELDVVSGEELSAAIDPLTRPVPEPDGSNDRRSAARRRADALAQVVRSYLAGSGRPESGGVLPHVTLVVPVGITRNGRVLADGDDSVVTIPVADLDRPVEKVPALGFTGPVSARTAELVMCEASVAAALLDGEGVPLNVSREERLFTPGIRKALMLRDGGCAFPGCGAPPSHCDAHHVDHWSHGGVTSLANGVLLCRRHHTLVHLGEWVVYLGRDGHPWFLPPVDAQAPSSRREPLRSHGRRTLNNLPRAA</sequence>
<keyword evidence="3" id="KW-0255">Endonuclease</keyword>
<proteinExistence type="predicted"/>
<comment type="caution">
    <text evidence="3">The sequence shown here is derived from an EMBL/GenBank/DDBJ whole genome shotgun (WGS) entry which is preliminary data.</text>
</comment>
<protein>
    <submittedName>
        <fullName evidence="3">HNH endonuclease signature motif containing protein</fullName>
    </submittedName>
</protein>
<feature type="region of interest" description="Disordered" evidence="1">
    <location>
        <begin position="244"/>
        <end position="264"/>
    </location>
</feature>
<dbReference type="Proteomes" id="UP001418444">
    <property type="component" value="Unassembled WGS sequence"/>
</dbReference>
<dbReference type="InterPro" id="IPR003615">
    <property type="entry name" value="HNH_nuc"/>
</dbReference>
<dbReference type="Pfam" id="PF02720">
    <property type="entry name" value="DUF222"/>
    <property type="match status" value="1"/>
</dbReference>
<dbReference type="EMBL" id="BAAAZW010000002">
    <property type="protein sequence ID" value="GAA3951899.1"/>
    <property type="molecule type" value="Genomic_DNA"/>
</dbReference>
<dbReference type="GO" id="GO:0004519">
    <property type="term" value="F:endonuclease activity"/>
    <property type="evidence" value="ECO:0007669"/>
    <property type="project" value="UniProtKB-KW"/>
</dbReference>
<keyword evidence="3" id="KW-0378">Hydrolase</keyword>
<gene>
    <name evidence="3" type="ORF">GCM10022231_07220</name>
</gene>
<reference evidence="4" key="1">
    <citation type="journal article" date="2019" name="Int. J. Syst. Evol. Microbiol.">
        <title>The Global Catalogue of Microorganisms (GCM) 10K type strain sequencing project: providing services to taxonomists for standard genome sequencing and annotation.</title>
        <authorList>
            <consortium name="The Broad Institute Genomics Platform"/>
            <consortium name="The Broad Institute Genome Sequencing Center for Infectious Disease"/>
            <person name="Wu L."/>
            <person name="Ma J."/>
        </authorList>
    </citation>
    <scope>NUCLEOTIDE SEQUENCE [LARGE SCALE GENOMIC DNA]</scope>
    <source>
        <strain evidence="4">JCM 16923</strain>
    </source>
</reference>
<feature type="region of interest" description="Disordered" evidence="1">
    <location>
        <begin position="454"/>
        <end position="478"/>
    </location>
</feature>